<comment type="caution">
    <text evidence="3">The sequence shown here is derived from an EMBL/GenBank/DDBJ whole genome shotgun (WGS) entry which is preliminary data.</text>
</comment>
<evidence type="ECO:0000313" key="4">
    <source>
        <dbReference type="Proteomes" id="UP001209318"/>
    </source>
</evidence>
<organism evidence="3 4">
    <name type="scientific">Perspicuibacillus lycopersici</name>
    <dbReference type="NCBI Taxonomy" id="1325689"/>
    <lineage>
        <taxon>Bacteria</taxon>
        <taxon>Bacillati</taxon>
        <taxon>Bacillota</taxon>
        <taxon>Bacilli</taxon>
        <taxon>Bacillales</taxon>
        <taxon>Bacillaceae</taxon>
        <taxon>Perspicuibacillus</taxon>
    </lineage>
</organism>
<dbReference type="InterPro" id="IPR009936">
    <property type="entry name" value="DUF1468"/>
</dbReference>
<sequence length="168" mass="19048">MHKDFLGGLLSLIAAVIYTIIAFQIPDSNFATDVIQPNVFPILIGIAWVIVSFLLAIKGFLLYQMTRKENVAEHKARNQAPSTEGTGENEKQDPVKVTVILAIFLAYLLLFFPLGYVLSTILFIAGLTIYLERRKWKRNLIYAIVFPLIIYFVFNDLLSVYLPTGPFF</sequence>
<feature type="transmembrane region" description="Helical" evidence="1">
    <location>
        <begin position="6"/>
        <end position="26"/>
    </location>
</feature>
<keyword evidence="4" id="KW-1185">Reference proteome</keyword>
<evidence type="ECO:0000259" key="2">
    <source>
        <dbReference type="Pfam" id="PF07331"/>
    </source>
</evidence>
<dbReference type="RefSeq" id="WP_263071828.1">
    <property type="nucleotide sequence ID" value="NZ_JAOUSF010000001.1"/>
</dbReference>
<feature type="domain" description="DUF1468" evidence="2">
    <location>
        <begin position="9"/>
        <end position="163"/>
    </location>
</feature>
<accession>A0AAE3ITT2</accession>
<dbReference type="AlphaFoldDB" id="A0AAE3ITT2"/>
<feature type="transmembrane region" description="Helical" evidence="1">
    <location>
        <begin position="99"/>
        <end position="128"/>
    </location>
</feature>
<dbReference type="EMBL" id="JAOUSF010000001">
    <property type="protein sequence ID" value="MCU9612644.1"/>
    <property type="molecule type" value="Genomic_DNA"/>
</dbReference>
<gene>
    <name evidence="3" type="ORF">OEV98_03575</name>
</gene>
<feature type="transmembrane region" description="Helical" evidence="1">
    <location>
        <begin position="140"/>
        <end position="162"/>
    </location>
</feature>
<feature type="transmembrane region" description="Helical" evidence="1">
    <location>
        <begin position="38"/>
        <end position="61"/>
    </location>
</feature>
<evidence type="ECO:0000313" key="3">
    <source>
        <dbReference type="EMBL" id="MCU9612644.1"/>
    </source>
</evidence>
<dbReference type="Proteomes" id="UP001209318">
    <property type="component" value="Unassembled WGS sequence"/>
</dbReference>
<dbReference type="Pfam" id="PF07331">
    <property type="entry name" value="TctB"/>
    <property type="match status" value="1"/>
</dbReference>
<keyword evidence="1" id="KW-0812">Transmembrane</keyword>
<protein>
    <submittedName>
        <fullName evidence="3">Tripartite tricarboxylate transporter TctB family protein</fullName>
    </submittedName>
</protein>
<name>A0AAE3ITT2_9BACI</name>
<reference evidence="3" key="1">
    <citation type="submission" date="2022-10" db="EMBL/GenBank/DDBJ databases">
        <title>Description of Fervidibacillus gen. nov. in the family Fervidibacillaceae fam. nov. with two species, Fervidibacillus albus sp. nov., and Fervidibacillus halotolerans sp. nov., isolated from tidal flat sediments.</title>
        <authorList>
            <person name="Kwon K.K."/>
            <person name="Yang S.-H."/>
        </authorList>
    </citation>
    <scope>NUCLEOTIDE SEQUENCE</scope>
    <source>
        <strain evidence="3">JCM 19140</strain>
    </source>
</reference>
<keyword evidence="1" id="KW-0472">Membrane</keyword>
<evidence type="ECO:0000256" key="1">
    <source>
        <dbReference type="SAM" id="Phobius"/>
    </source>
</evidence>
<proteinExistence type="predicted"/>
<keyword evidence="1" id="KW-1133">Transmembrane helix</keyword>